<evidence type="ECO:0000259" key="11">
    <source>
        <dbReference type="PROSITE" id="PS50808"/>
    </source>
</evidence>
<keyword evidence="5" id="KW-0805">Transcription regulation</keyword>
<evidence type="ECO:0000256" key="4">
    <source>
        <dbReference type="ARBA" id="ARBA00022833"/>
    </source>
</evidence>
<keyword evidence="7" id="KW-0804">Transcription</keyword>
<dbReference type="GO" id="GO:0009791">
    <property type="term" value="P:post-embryonic development"/>
    <property type="evidence" value="ECO:0007669"/>
    <property type="project" value="UniProtKB-ARBA"/>
</dbReference>
<evidence type="ECO:0000256" key="1">
    <source>
        <dbReference type="ARBA" id="ARBA00004123"/>
    </source>
</evidence>
<keyword evidence="8" id="KW-0539">Nucleus</keyword>
<dbReference type="SMART" id="SM00614">
    <property type="entry name" value="ZnF_BED"/>
    <property type="match status" value="1"/>
</dbReference>
<dbReference type="Proteomes" id="UP001497644">
    <property type="component" value="Chromosome 13"/>
</dbReference>
<feature type="domain" description="BED-type" evidence="11">
    <location>
        <begin position="66"/>
        <end position="124"/>
    </location>
</feature>
<dbReference type="SUPFAM" id="SSF53098">
    <property type="entry name" value="Ribonuclease H-like"/>
    <property type="match status" value="1"/>
</dbReference>
<proteinExistence type="predicted"/>
<organism evidence="12 13">
    <name type="scientific">Lasius platythorax</name>
    <dbReference type="NCBI Taxonomy" id="488582"/>
    <lineage>
        <taxon>Eukaryota</taxon>
        <taxon>Metazoa</taxon>
        <taxon>Ecdysozoa</taxon>
        <taxon>Arthropoda</taxon>
        <taxon>Hexapoda</taxon>
        <taxon>Insecta</taxon>
        <taxon>Pterygota</taxon>
        <taxon>Neoptera</taxon>
        <taxon>Endopterygota</taxon>
        <taxon>Hymenoptera</taxon>
        <taxon>Apocrita</taxon>
        <taxon>Aculeata</taxon>
        <taxon>Formicoidea</taxon>
        <taxon>Formicidae</taxon>
        <taxon>Formicinae</taxon>
        <taxon>Lasius</taxon>
        <taxon>Lasius</taxon>
    </lineage>
</organism>
<name>A0AAV2NC93_9HYME</name>
<evidence type="ECO:0000256" key="9">
    <source>
        <dbReference type="PROSITE-ProRule" id="PRU00027"/>
    </source>
</evidence>
<evidence type="ECO:0000256" key="2">
    <source>
        <dbReference type="ARBA" id="ARBA00022723"/>
    </source>
</evidence>
<evidence type="ECO:0000313" key="12">
    <source>
        <dbReference type="EMBL" id="CAL1677613.1"/>
    </source>
</evidence>
<dbReference type="GO" id="GO:0003677">
    <property type="term" value="F:DNA binding"/>
    <property type="evidence" value="ECO:0007669"/>
    <property type="project" value="UniProtKB-KW"/>
</dbReference>
<dbReference type="GO" id="GO:0046983">
    <property type="term" value="F:protein dimerization activity"/>
    <property type="evidence" value="ECO:0007669"/>
    <property type="project" value="InterPro"/>
</dbReference>
<evidence type="ECO:0000256" key="8">
    <source>
        <dbReference type="ARBA" id="ARBA00023242"/>
    </source>
</evidence>
<dbReference type="InterPro" id="IPR008906">
    <property type="entry name" value="HATC_C_dom"/>
</dbReference>
<evidence type="ECO:0000313" key="13">
    <source>
        <dbReference type="Proteomes" id="UP001497644"/>
    </source>
</evidence>
<evidence type="ECO:0000256" key="7">
    <source>
        <dbReference type="ARBA" id="ARBA00023163"/>
    </source>
</evidence>
<protein>
    <recommendedName>
        <fullName evidence="11">BED-type domain-containing protein</fullName>
    </recommendedName>
</protein>
<comment type="subcellular location">
    <subcellularLocation>
        <location evidence="1">Nucleus</location>
    </subcellularLocation>
</comment>
<evidence type="ECO:0000256" key="10">
    <source>
        <dbReference type="SAM" id="MobiDB-lite"/>
    </source>
</evidence>
<accession>A0AAV2NC93</accession>
<keyword evidence="13" id="KW-1185">Reference proteome</keyword>
<keyword evidence="3 9" id="KW-0863">Zinc-finger</keyword>
<dbReference type="PROSITE" id="PS50808">
    <property type="entry name" value="ZF_BED"/>
    <property type="match status" value="1"/>
</dbReference>
<dbReference type="InterPro" id="IPR052035">
    <property type="entry name" value="ZnF_BED_domain_contain"/>
</dbReference>
<reference evidence="12" key="1">
    <citation type="submission" date="2024-04" db="EMBL/GenBank/DDBJ databases">
        <authorList>
            <consortium name="Molecular Ecology Group"/>
        </authorList>
    </citation>
    <scope>NUCLEOTIDE SEQUENCE</scope>
</reference>
<dbReference type="SUPFAM" id="SSF57667">
    <property type="entry name" value="beta-beta-alpha zinc fingers"/>
    <property type="match status" value="1"/>
</dbReference>
<dbReference type="Pfam" id="PF05699">
    <property type="entry name" value="Dimer_Tnp_hAT"/>
    <property type="match status" value="1"/>
</dbReference>
<keyword evidence="4" id="KW-0862">Zinc</keyword>
<dbReference type="PANTHER" id="PTHR46481">
    <property type="entry name" value="ZINC FINGER BED DOMAIN-CONTAINING PROTEIN 4"/>
    <property type="match status" value="1"/>
</dbReference>
<keyword evidence="6" id="KW-0238">DNA-binding</keyword>
<dbReference type="InterPro" id="IPR012337">
    <property type="entry name" value="RNaseH-like_sf"/>
</dbReference>
<dbReference type="PANTHER" id="PTHR46481:SF10">
    <property type="entry name" value="ZINC FINGER BED DOMAIN-CONTAINING PROTEIN 39"/>
    <property type="match status" value="1"/>
</dbReference>
<dbReference type="InterPro" id="IPR036236">
    <property type="entry name" value="Znf_C2H2_sf"/>
</dbReference>
<evidence type="ECO:0000256" key="3">
    <source>
        <dbReference type="ARBA" id="ARBA00022771"/>
    </source>
</evidence>
<evidence type="ECO:0000256" key="6">
    <source>
        <dbReference type="ARBA" id="ARBA00023125"/>
    </source>
</evidence>
<feature type="compositionally biased region" description="Polar residues" evidence="10">
    <location>
        <begin position="19"/>
        <end position="33"/>
    </location>
</feature>
<dbReference type="Pfam" id="PF02892">
    <property type="entry name" value="zf-BED"/>
    <property type="match status" value="1"/>
</dbReference>
<dbReference type="GO" id="GO:0008270">
    <property type="term" value="F:zinc ion binding"/>
    <property type="evidence" value="ECO:0007669"/>
    <property type="project" value="UniProtKB-KW"/>
</dbReference>
<gene>
    <name evidence="12" type="ORF">LPLAT_LOCUS3613</name>
</gene>
<feature type="region of interest" description="Disordered" evidence="10">
    <location>
        <begin position="19"/>
        <end position="38"/>
    </location>
</feature>
<dbReference type="InterPro" id="IPR003656">
    <property type="entry name" value="Znf_BED"/>
</dbReference>
<keyword evidence="2" id="KW-0479">Metal-binding</keyword>
<evidence type="ECO:0000256" key="5">
    <source>
        <dbReference type="ARBA" id="ARBA00023015"/>
    </source>
</evidence>
<dbReference type="AlphaFoldDB" id="A0AAV2NC93"/>
<dbReference type="EMBL" id="OZ034836">
    <property type="protein sequence ID" value="CAL1677613.1"/>
    <property type="molecule type" value="Genomic_DNA"/>
</dbReference>
<dbReference type="GO" id="GO:0005634">
    <property type="term" value="C:nucleus"/>
    <property type="evidence" value="ECO:0007669"/>
    <property type="project" value="UniProtKB-SubCell"/>
</dbReference>
<sequence length="745" mass="83625">MPLPVDRALIVQRNVMESNKQQSTLSNGPTKVGQNDDGKNDLQMVLAKMMEEKHTYTYKKLVVPPSMRSIYWKFFGFPATDDGDILTKVKIVCILCKTQIAYNRNTSNLRMHLQNKHAQELLELESSNPPSRQIVSQENKERKAHKRLLKAGMSPTKYIYTTNADGTVQIDGDIQFVTDPNITLSNMEDDITIGQPLRVMIKSGTGINGGSQNVAFLMSEENVTNQSVDVKTVSDAIAEFIVMDLQLPEIVEGRGFQRLVATLRSPCEIPSKNKLEEEIIPRIYDTFRESVAASLSCITSELALTIEEWKSNYEENFVTVSIYYQNVGEATLECKVLSTLHAPLGWDESHWGSTIDSLLLEWDLKVEKITAVVISTSRPELIMALNNRGLTLVPCLLHTLQVCAQACFENADMARILSKCRSVIGAIISHPAASATLIMQEQLLELEENAMLLDYPVVWISTYNMLEQMVIRRNIVTSILENMEGIDQDMFEITNEQWKVMEDLVGVLEPFKVTIMTLSEEKMPLISLLKPLLWQLVSSHLKVKESDSDTAKALKESLSDMLCEQYAEYNVTLLLQIATTLDPRFKSLPYVTEEDKNVVSTPIKEMLTKLIQEESGDNISIKTEDETVQSKKPRVSGMELLLGGLCATKAGMPAEEKADLEVVQYQSESTAPLDYCPLQWWSKVSAKCPNLAKLASRYHCVPACCAPPTRIPADVQIQYDTKRAALPPHLIDKLLFLHGNHTMQA</sequence>